<dbReference type="PANTHER" id="PTHR23517">
    <property type="entry name" value="RESISTANCE PROTEIN MDTM, PUTATIVE-RELATED-RELATED"/>
    <property type="match status" value="1"/>
</dbReference>
<feature type="transmembrane region" description="Helical" evidence="7">
    <location>
        <begin position="177"/>
        <end position="199"/>
    </location>
</feature>
<protein>
    <submittedName>
        <fullName evidence="9">MFS transporter</fullName>
    </submittedName>
</protein>
<feature type="transmembrane region" description="Helical" evidence="7">
    <location>
        <begin position="324"/>
        <end position="342"/>
    </location>
</feature>
<comment type="caution">
    <text evidence="9">The sequence shown here is derived from an EMBL/GenBank/DDBJ whole genome shotgun (WGS) entry which is preliminary data.</text>
</comment>
<name>A0ABU3VLR4_9RHOB</name>
<evidence type="ECO:0000256" key="2">
    <source>
        <dbReference type="ARBA" id="ARBA00022448"/>
    </source>
</evidence>
<feature type="transmembrane region" description="Helical" evidence="7">
    <location>
        <begin position="228"/>
        <end position="250"/>
    </location>
</feature>
<feature type="domain" description="Major facilitator superfamily (MFS) profile" evidence="8">
    <location>
        <begin position="5"/>
        <end position="407"/>
    </location>
</feature>
<feature type="transmembrane region" description="Helical" evidence="7">
    <location>
        <begin position="385"/>
        <end position="404"/>
    </location>
</feature>
<evidence type="ECO:0000313" key="10">
    <source>
        <dbReference type="Proteomes" id="UP001255416"/>
    </source>
</evidence>
<dbReference type="PANTHER" id="PTHR23517:SF3">
    <property type="entry name" value="INTEGRAL MEMBRANE TRANSPORT PROTEIN"/>
    <property type="match status" value="1"/>
</dbReference>
<evidence type="ECO:0000256" key="7">
    <source>
        <dbReference type="SAM" id="Phobius"/>
    </source>
</evidence>
<reference evidence="10" key="1">
    <citation type="submission" date="2023-05" db="EMBL/GenBank/DDBJ databases">
        <title>Sedimentitalea sp. nov. JM2-8.</title>
        <authorList>
            <person name="Huang J."/>
        </authorList>
    </citation>
    <scope>NUCLEOTIDE SEQUENCE [LARGE SCALE GENOMIC DNA]</scope>
    <source>
        <strain evidence="10">KHS03</strain>
    </source>
</reference>
<feature type="transmembrane region" description="Helical" evidence="7">
    <location>
        <begin position="354"/>
        <end position="379"/>
    </location>
</feature>
<dbReference type="Gene3D" id="1.20.1250.20">
    <property type="entry name" value="MFS general substrate transporter like domains"/>
    <property type="match status" value="1"/>
</dbReference>
<feature type="transmembrane region" description="Helical" evidence="7">
    <location>
        <begin position="296"/>
        <end position="318"/>
    </location>
</feature>
<feature type="transmembrane region" description="Helical" evidence="7">
    <location>
        <begin position="51"/>
        <end position="70"/>
    </location>
</feature>
<keyword evidence="2" id="KW-0813">Transport</keyword>
<dbReference type="SUPFAM" id="SSF103473">
    <property type="entry name" value="MFS general substrate transporter"/>
    <property type="match status" value="1"/>
</dbReference>
<keyword evidence="5 7" id="KW-1133">Transmembrane helix</keyword>
<dbReference type="RefSeq" id="WP_316782827.1">
    <property type="nucleotide sequence ID" value="NZ_JASMWN010000048.1"/>
</dbReference>
<feature type="transmembrane region" description="Helical" evidence="7">
    <location>
        <begin position="107"/>
        <end position="125"/>
    </location>
</feature>
<keyword evidence="6 7" id="KW-0472">Membrane</keyword>
<evidence type="ECO:0000259" key="8">
    <source>
        <dbReference type="PROSITE" id="PS50850"/>
    </source>
</evidence>
<organism evidence="9 10">
    <name type="scientific">Sedimentitalea todarodis</name>
    <dbReference type="NCBI Taxonomy" id="1631240"/>
    <lineage>
        <taxon>Bacteria</taxon>
        <taxon>Pseudomonadati</taxon>
        <taxon>Pseudomonadota</taxon>
        <taxon>Alphaproteobacteria</taxon>
        <taxon>Rhodobacterales</taxon>
        <taxon>Paracoccaceae</taxon>
        <taxon>Sedimentitalea</taxon>
    </lineage>
</organism>
<sequence length="425" mass="45356">MTPLIRITLMFVVFVDLIGQGLVFPIINSLIMSPKSGFLPEATGLGMRHFNFGLVVGIFFLSWFFGVVYVSKLSDSIGRKNALLICLTGALAGYAITIAAIMFNSLWLLVLGRAITGFTAGNQPIAQAAMIDGSTDEADRDRNMGYIVTGVSFGLVGGPIIGGLLSDPDIIGSVASFTLPFYAAFVMVLIAMALVLFCFNDIRADRVPYVFRPREIFESLWRVSEYPVVLLLLPVYSLFMIANVTLYIFVDNYLTSAFGYGVVGGSVAMLVIGVALATSSTFLVNPVQKRFGKRTIVGASLGTMMVCALAFALIPVAVLTFIPIFLFYFIFGVSYPTLLGLFSGSVGGADQGWIMGVTTSIFCLAGGIMSLAGGGLMSISIHLPFYVSAIAAMIGLVIMALTWSTPSIRKLTARPQQAAAATPSD</sequence>
<evidence type="ECO:0000256" key="4">
    <source>
        <dbReference type="ARBA" id="ARBA00022692"/>
    </source>
</evidence>
<dbReference type="EMBL" id="JASMWN010000048">
    <property type="protein sequence ID" value="MDU9007122.1"/>
    <property type="molecule type" value="Genomic_DNA"/>
</dbReference>
<evidence type="ECO:0000256" key="6">
    <source>
        <dbReference type="ARBA" id="ARBA00023136"/>
    </source>
</evidence>
<dbReference type="PROSITE" id="PS50850">
    <property type="entry name" value="MFS"/>
    <property type="match status" value="1"/>
</dbReference>
<keyword evidence="10" id="KW-1185">Reference proteome</keyword>
<dbReference type="InterPro" id="IPR020846">
    <property type="entry name" value="MFS_dom"/>
</dbReference>
<evidence type="ECO:0000256" key="1">
    <source>
        <dbReference type="ARBA" id="ARBA00004651"/>
    </source>
</evidence>
<feature type="transmembrane region" description="Helical" evidence="7">
    <location>
        <begin position="7"/>
        <end position="31"/>
    </location>
</feature>
<dbReference type="InterPro" id="IPR011701">
    <property type="entry name" value="MFS"/>
</dbReference>
<feature type="transmembrane region" description="Helical" evidence="7">
    <location>
        <begin position="262"/>
        <end position="284"/>
    </location>
</feature>
<evidence type="ECO:0000313" key="9">
    <source>
        <dbReference type="EMBL" id="MDU9007122.1"/>
    </source>
</evidence>
<keyword evidence="3" id="KW-1003">Cell membrane</keyword>
<gene>
    <name evidence="9" type="ORF">QO231_25225</name>
</gene>
<keyword evidence="4 7" id="KW-0812">Transmembrane</keyword>
<evidence type="ECO:0000256" key="3">
    <source>
        <dbReference type="ARBA" id="ARBA00022475"/>
    </source>
</evidence>
<evidence type="ECO:0000256" key="5">
    <source>
        <dbReference type="ARBA" id="ARBA00022989"/>
    </source>
</evidence>
<dbReference type="Pfam" id="PF07690">
    <property type="entry name" value="MFS_1"/>
    <property type="match status" value="1"/>
</dbReference>
<dbReference type="InterPro" id="IPR050171">
    <property type="entry name" value="MFS_Transporters"/>
</dbReference>
<dbReference type="InterPro" id="IPR036259">
    <property type="entry name" value="MFS_trans_sf"/>
</dbReference>
<proteinExistence type="predicted"/>
<dbReference type="Proteomes" id="UP001255416">
    <property type="component" value="Unassembled WGS sequence"/>
</dbReference>
<feature type="transmembrane region" description="Helical" evidence="7">
    <location>
        <begin position="82"/>
        <end position="101"/>
    </location>
</feature>
<feature type="transmembrane region" description="Helical" evidence="7">
    <location>
        <begin position="146"/>
        <end position="165"/>
    </location>
</feature>
<comment type="subcellular location">
    <subcellularLocation>
        <location evidence="1">Cell membrane</location>
        <topology evidence="1">Multi-pass membrane protein</topology>
    </subcellularLocation>
</comment>
<accession>A0ABU3VLR4</accession>